<dbReference type="RefSeq" id="XP_038805930.1">
    <property type="nucleotide sequence ID" value="XM_038957704.1"/>
</dbReference>
<comment type="caution">
    <text evidence="1">The sequence shown here is derived from an EMBL/GenBank/DDBJ whole genome shotgun (WGS) entry which is preliminary data.</text>
</comment>
<evidence type="ECO:0000313" key="1">
    <source>
        <dbReference type="EMBL" id="KAF7917667.1"/>
    </source>
</evidence>
<protein>
    <submittedName>
        <fullName evidence="1">Uncharacterized protein</fullName>
    </submittedName>
</protein>
<keyword evidence="2" id="KW-1185">Reference proteome</keyword>
<proteinExistence type="predicted"/>
<gene>
    <name evidence="1" type="ORF">EAE98_010083</name>
</gene>
<name>A0ABQ7I9Q5_9HELO</name>
<dbReference type="Proteomes" id="UP000783213">
    <property type="component" value="Unassembled WGS sequence"/>
</dbReference>
<evidence type="ECO:0000313" key="2">
    <source>
        <dbReference type="Proteomes" id="UP000783213"/>
    </source>
</evidence>
<organism evidence="1 2">
    <name type="scientific">Botrytis deweyae</name>
    <dbReference type="NCBI Taxonomy" id="2478750"/>
    <lineage>
        <taxon>Eukaryota</taxon>
        <taxon>Fungi</taxon>
        <taxon>Dikarya</taxon>
        <taxon>Ascomycota</taxon>
        <taxon>Pezizomycotina</taxon>
        <taxon>Leotiomycetes</taxon>
        <taxon>Helotiales</taxon>
        <taxon>Sclerotiniaceae</taxon>
        <taxon>Botrytis</taxon>
    </lineage>
</organism>
<sequence length="86" mass="9865">MVVGLELASWNSHFSLCAVHINGFTPEEMFEAVNIYVHDLRKEIGARRKPRVVVESIEPLRVMCVSCDTPEEVFEVLNVDLHDLKR</sequence>
<reference evidence="1 2" key="1">
    <citation type="journal article" date="2020" name="Genome Biol. Evol.">
        <title>Comparative genomics of Sclerotiniaceae.</title>
        <authorList>
            <person name="Valero Jimenez C.A."/>
            <person name="Steentjes M."/>
            <person name="Scholten O.E."/>
            <person name="Van Kan J.A.L."/>
        </authorList>
    </citation>
    <scope>NUCLEOTIDE SEQUENCE [LARGE SCALE GENOMIC DNA]</scope>
    <source>
        <strain evidence="1 2">B1</strain>
    </source>
</reference>
<dbReference type="EMBL" id="RCSX01000033">
    <property type="protein sequence ID" value="KAF7917667.1"/>
    <property type="molecule type" value="Genomic_DNA"/>
</dbReference>
<accession>A0ABQ7I9Q5</accession>
<dbReference type="GeneID" id="62236854"/>